<dbReference type="InterPro" id="IPR039672">
    <property type="entry name" value="MFS_2"/>
</dbReference>
<keyword evidence="1" id="KW-0812">Transmembrane</keyword>
<dbReference type="InterPro" id="IPR036259">
    <property type="entry name" value="MFS_trans_sf"/>
</dbReference>
<sequence length="442" mass="50301">MEKGKFQTSRFERLSYGGFFLGQNIIYVIPFQFLAYFYLEYVGLKLEDVTFMLLIAKVWDAVNDPIMGAIVDKCNFKKGKYLPWLKVVTYLLPLSLVLMFINPDTSYTIKLFYAYATYILFDMIYTISDSPLFSLSTVMSSLPYERDILMSYGRFAAAVAAILSAVFMSIKEKADWTLTVVIYYFVAFLFMFPLQFKAKERVEYSRNKDITFREIFKYLFKNKYLLIYYLGYMAIGSTNSLQIMAAIFANSNLGSDTMVTVIMGVSILPIIIIAPFLPKLINKFGKKKITVFCSVATIIMCVIQYAAGYDNLIVFLILSAIRVVFMQTPLMLYGMFTADCIEYGAYINGERTEGIAFSLQTFITKLSAAVCQTLCLALLSVFGYAEQAATQSAKSLHGIWIILSLMPIAGYAIMIIIMGIYKLDEKKVEEMLEHNKRRDGNV</sequence>
<evidence type="ECO:0000313" key="3">
    <source>
        <dbReference type="Proteomes" id="UP000198806"/>
    </source>
</evidence>
<dbReference type="Gene3D" id="1.20.1250.20">
    <property type="entry name" value="MFS general substrate transporter like domains"/>
    <property type="match status" value="2"/>
</dbReference>
<dbReference type="STRING" id="1527.SAMN04489757_10544"/>
<dbReference type="EMBL" id="FOWD01000005">
    <property type="protein sequence ID" value="SFN95247.1"/>
    <property type="molecule type" value="Genomic_DNA"/>
</dbReference>
<accession>A0A1I5D7Z2</accession>
<dbReference type="GO" id="GO:0006814">
    <property type="term" value="P:sodium ion transport"/>
    <property type="evidence" value="ECO:0007669"/>
    <property type="project" value="InterPro"/>
</dbReference>
<dbReference type="PANTHER" id="PTHR11328">
    <property type="entry name" value="MAJOR FACILITATOR SUPERFAMILY DOMAIN-CONTAINING PROTEIN"/>
    <property type="match status" value="1"/>
</dbReference>
<feature type="transmembrane region" description="Helical" evidence="1">
    <location>
        <begin position="176"/>
        <end position="196"/>
    </location>
</feature>
<dbReference type="Proteomes" id="UP000198806">
    <property type="component" value="Unassembled WGS sequence"/>
</dbReference>
<evidence type="ECO:0000313" key="2">
    <source>
        <dbReference type="EMBL" id="SFN95247.1"/>
    </source>
</evidence>
<dbReference type="SUPFAM" id="SSF103473">
    <property type="entry name" value="MFS general substrate transporter"/>
    <property type="match status" value="1"/>
</dbReference>
<feature type="transmembrane region" description="Helical" evidence="1">
    <location>
        <begin position="397"/>
        <end position="421"/>
    </location>
</feature>
<keyword evidence="1" id="KW-0472">Membrane</keyword>
<keyword evidence="3" id="KW-1185">Reference proteome</keyword>
<reference evidence="2 3" key="1">
    <citation type="submission" date="2016-10" db="EMBL/GenBank/DDBJ databases">
        <authorList>
            <person name="de Groot N.N."/>
        </authorList>
    </citation>
    <scope>NUCLEOTIDE SEQUENCE [LARGE SCALE GENOMIC DNA]</scope>
    <source>
        <strain evidence="2 3">DSM 1283</strain>
    </source>
</reference>
<dbReference type="Pfam" id="PF13347">
    <property type="entry name" value="MFS_2"/>
    <property type="match status" value="1"/>
</dbReference>
<feature type="transmembrane region" description="Helical" evidence="1">
    <location>
        <begin position="107"/>
        <end position="127"/>
    </location>
</feature>
<feature type="transmembrane region" description="Helical" evidence="1">
    <location>
        <begin position="226"/>
        <end position="251"/>
    </location>
</feature>
<dbReference type="GO" id="GO:0015293">
    <property type="term" value="F:symporter activity"/>
    <property type="evidence" value="ECO:0007669"/>
    <property type="project" value="InterPro"/>
</dbReference>
<feature type="transmembrane region" description="Helical" evidence="1">
    <location>
        <begin position="148"/>
        <end position="170"/>
    </location>
</feature>
<dbReference type="GO" id="GO:0008643">
    <property type="term" value="P:carbohydrate transport"/>
    <property type="evidence" value="ECO:0007669"/>
    <property type="project" value="InterPro"/>
</dbReference>
<name>A0A1I5D7Z2_9FIRM</name>
<feature type="transmembrane region" description="Helical" evidence="1">
    <location>
        <begin position="20"/>
        <end position="39"/>
    </location>
</feature>
<dbReference type="RefSeq" id="WP_091684678.1">
    <property type="nucleotide sequence ID" value="NZ_BAABFM010000026.1"/>
</dbReference>
<feature type="transmembrane region" description="Helical" evidence="1">
    <location>
        <begin position="257"/>
        <end position="277"/>
    </location>
</feature>
<dbReference type="OrthoDB" id="9764596at2"/>
<evidence type="ECO:0000256" key="1">
    <source>
        <dbReference type="SAM" id="Phobius"/>
    </source>
</evidence>
<organism evidence="2 3">
    <name type="scientific">Anaerocolumna aminovalerica</name>
    <dbReference type="NCBI Taxonomy" id="1527"/>
    <lineage>
        <taxon>Bacteria</taxon>
        <taxon>Bacillati</taxon>
        <taxon>Bacillota</taxon>
        <taxon>Clostridia</taxon>
        <taxon>Lachnospirales</taxon>
        <taxon>Lachnospiraceae</taxon>
        <taxon>Anaerocolumna</taxon>
    </lineage>
</organism>
<dbReference type="NCBIfam" id="TIGR00792">
    <property type="entry name" value="gph"/>
    <property type="match status" value="1"/>
</dbReference>
<dbReference type="PANTHER" id="PTHR11328:SF24">
    <property type="entry name" value="MAJOR FACILITATOR SUPERFAMILY (MFS) PROFILE DOMAIN-CONTAINING PROTEIN"/>
    <property type="match status" value="1"/>
</dbReference>
<dbReference type="InterPro" id="IPR001927">
    <property type="entry name" value="Na/Gal_symport"/>
</dbReference>
<gene>
    <name evidence="2" type="ORF">SAMN04489757_10544</name>
</gene>
<proteinExistence type="predicted"/>
<protein>
    <submittedName>
        <fullName evidence="2">Sugar (Glycoside-Pentoside-Hexuronide) transporter</fullName>
    </submittedName>
</protein>
<dbReference type="AlphaFoldDB" id="A0A1I5D7Z2"/>
<feature type="transmembrane region" description="Helical" evidence="1">
    <location>
        <begin position="366"/>
        <end position="385"/>
    </location>
</feature>
<keyword evidence="1" id="KW-1133">Transmembrane helix</keyword>
<dbReference type="GO" id="GO:0005886">
    <property type="term" value="C:plasma membrane"/>
    <property type="evidence" value="ECO:0007669"/>
    <property type="project" value="TreeGrafter"/>
</dbReference>
<feature type="transmembrane region" description="Helical" evidence="1">
    <location>
        <begin position="289"/>
        <end position="307"/>
    </location>
</feature>
<feature type="transmembrane region" description="Helical" evidence="1">
    <location>
        <begin position="313"/>
        <end position="333"/>
    </location>
</feature>
<feature type="transmembrane region" description="Helical" evidence="1">
    <location>
        <begin position="83"/>
        <end position="101"/>
    </location>
</feature>